<protein>
    <recommendedName>
        <fullName evidence="5">Heat-inducible transcription repressor HrcA</fullName>
    </recommendedName>
</protein>
<dbReference type="Gene3D" id="3.30.390.60">
    <property type="entry name" value="Heat-inducible transcription repressor hrca homolog, domain 3"/>
    <property type="match status" value="1"/>
</dbReference>
<dbReference type="HAMAP" id="MF_00081">
    <property type="entry name" value="HrcA"/>
    <property type="match status" value="1"/>
</dbReference>
<accession>A0ABS9GYY8</accession>
<evidence type="ECO:0000259" key="6">
    <source>
        <dbReference type="Pfam" id="PF01628"/>
    </source>
</evidence>
<dbReference type="PANTHER" id="PTHR34824">
    <property type="entry name" value="HEAT-INDUCIBLE TRANSCRIPTION REPRESSOR HRCA"/>
    <property type="match status" value="1"/>
</dbReference>
<sequence>MLTDRQLLILQILIDEYIQNAEPLGSRSISKRQDITFSSATIRNELADLEDMGFIEKTHSSSGRIPSEKGYRFYVDHLLSPVQLQHHDLAKVHSLFQNRMYEQELLIEHSANLLSEITNYTSIILGPEVYETKLKHLQIVPISKGTAIFVLITDTGHVEKYTVDLPPEMNASDLERTVNILNDRLKGVPFSHLKVKLQQEVQGLLKAHIENYEQSLDFLAQLFQTEKSDKVYYGGKTNILNQPEFQDVNKVKALYNAIEQQDLIQQLLYQDGSSGINVKIGAENTIQEMKNCSLITANYSIGGQHMGTLAILGPTRMEYHRVIGLLDLLSKDLTKVLTQRYYSN</sequence>
<evidence type="ECO:0000256" key="2">
    <source>
        <dbReference type="ARBA" id="ARBA00023015"/>
    </source>
</evidence>
<dbReference type="Proteomes" id="UP001649381">
    <property type="component" value="Unassembled WGS sequence"/>
</dbReference>
<gene>
    <name evidence="5 7" type="primary">hrcA</name>
    <name evidence="7" type="ORF">L2716_09630</name>
</gene>
<dbReference type="InterPro" id="IPR029016">
    <property type="entry name" value="GAF-like_dom_sf"/>
</dbReference>
<dbReference type="SUPFAM" id="SSF46785">
    <property type="entry name" value="Winged helix' DNA-binding domain"/>
    <property type="match status" value="1"/>
</dbReference>
<comment type="function">
    <text evidence="5">Negative regulator of class I heat shock genes (grpE-dnaK-dnaJ and groELS operons). Prevents heat-shock induction of these operons.</text>
</comment>
<keyword evidence="8" id="KW-1185">Reference proteome</keyword>
<evidence type="ECO:0000256" key="4">
    <source>
        <dbReference type="ARBA" id="ARBA00023163"/>
    </source>
</evidence>
<keyword evidence="4 5" id="KW-0804">Transcription</keyword>
<evidence type="ECO:0000313" key="7">
    <source>
        <dbReference type="EMBL" id="MCF6137982.1"/>
    </source>
</evidence>
<dbReference type="EMBL" id="JAKIJS010000001">
    <property type="protein sequence ID" value="MCF6137982.1"/>
    <property type="molecule type" value="Genomic_DNA"/>
</dbReference>
<feature type="domain" description="Heat-inducible transcription repressor HrcA C-terminal" evidence="6">
    <location>
        <begin position="106"/>
        <end position="323"/>
    </location>
</feature>
<dbReference type="InterPro" id="IPR021153">
    <property type="entry name" value="HrcA_C"/>
</dbReference>
<dbReference type="Gene3D" id="3.30.450.40">
    <property type="match status" value="1"/>
</dbReference>
<dbReference type="InterPro" id="IPR036388">
    <property type="entry name" value="WH-like_DNA-bd_sf"/>
</dbReference>
<comment type="caution">
    <text evidence="7">The sequence shown here is derived from an EMBL/GenBank/DDBJ whole genome shotgun (WGS) entry which is preliminary data.</text>
</comment>
<dbReference type="SUPFAM" id="SSF55781">
    <property type="entry name" value="GAF domain-like"/>
    <property type="match status" value="1"/>
</dbReference>
<dbReference type="InterPro" id="IPR023120">
    <property type="entry name" value="WHTH_transcript_rep_HrcA_IDD"/>
</dbReference>
<dbReference type="RefSeq" id="WP_236334047.1">
    <property type="nucleotide sequence ID" value="NZ_JAKIJS010000001.1"/>
</dbReference>
<dbReference type="Gene3D" id="1.10.10.10">
    <property type="entry name" value="Winged helix-like DNA-binding domain superfamily/Winged helix DNA-binding domain"/>
    <property type="match status" value="1"/>
</dbReference>
<evidence type="ECO:0000256" key="1">
    <source>
        <dbReference type="ARBA" id="ARBA00022491"/>
    </source>
</evidence>
<dbReference type="InterPro" id="IPR036390">
    <property type="entry name" value="WH_DNA-bd_sf"/>
</dbReference>
<dbReference type="NCBIfam" id="TIGR00331">
    <property type="entry name" value="hrcA"/>
    <property type="match status" value="1"/>
</dbReference>
<keyword evidence="3 5" id="KW-0346">Stress response</keyword>
<organism evidence="7 8">
    <name type="scientific">Pseudalkalibacillus berkeleyi</name>
    <dbReference type="NCBI Taxonomy" id="1069813"/>
    <lineage>
        <taxon>Bacteria</taxon>
        <taxon>Bacillati</taxon>
        <taxon>Bacillota</taxon>
        <taxon>Bacilli</taxon>
        <taxon>Bacillales</taxon>
        <taxon>Fictibacillaceae</taxon>
        <taxon>Pseudalkalibacillus</taxon>
    </lineage>
</organism>
<proteinExistence type="inferred from homology"/>
<evidence type="ECO:0000256" key="5">
    <source>
        <dbReference type="HAMAP-Rule" id="MF_00081"/>
    </source>
</evidence>
<keyword evidence="2 5" id="KW-0805">Transcription regulation</keyword>
<dbReference type="PANTHER" id="PTHR34824:SF1">
    <property type="entry name" value="HEAT-INDUCIBLE TRANSCRIPTION REPRESSOR HRCA"/>
    <property type="match status" value="1"/>
</dbReference>
<dbReference type="Pfam" id="PF01628">
    <property type="entry name" value="HrcA"/>
    <property type="match status" value="1"/>
</dbReference>
<evidence type="ECO:0000313" key="8">
    <source>
        <dbReference type="Proteomes" id="UP001649381"/>
    </source>
</evidence>
<dbReference type="PIRSF" id="PIRSF005485">
    <property type="entry name" value="HrcA"/>
    <property type="match status" value="1"/>
</dbReference>
<keyword evidence="1 5" id="KW-0678">Repressor</keyword>
<name>A0ABS9GYY8_9BACL</name>
<reference evidence="7 8" key="1">
    <citation type="submission" date="2022-01" db="EMBL/GenBank/DDBJ databases">
        <title>Alkalihalobacillus sp. EGI L200015, a novel bacterium isolated from a salt lake sediment.</title>
        <authorList>
            <person name="Gao L."/>
            <person name="Fang B.-Z."/>
            <person name="Li W.-J."/>
        </authorList>
    </citation>
    <scope>NUCLEOTIDE SEQUENCE [LARGE SCALE GENOMIC DNA]</scope>
    <source>
        <strain evidence="7 8">KCTC 12718</strain>
    </source>
</reference>
<dbReference type="InterPro" id="IPR002571">
    <property type="entry name" value="HrcA"/>
</dbReference>
<evidence type="ECO:0000256" key="3">
    <source>
        <dbReference type="ARBA" id="ARBA00023016"/>
    </source>
</evidence>
<comment type="similarity">
    <text evidence="5">Belongs to the HrcA family.</text>
</comment>